<reference evidence="1 2" key="1">
    <citation type="submission" date="2016-04" db="EMBL/GenBank/DDBJ databases">
        <title>ATOL: Assembling a taxonomically balanced genome-scale reconstruction of the evolutionary history of the Enterobacteriaceae.</title>
        <authorList>
            <person name="Plunkett G.III."/>
            <person name="Neeno-Eckwall E.C."/>
            <person name="Glasner J.D."/>
            <person name="Perna N.T."/>
        </authorList>
    </citation>
    <scope>NUCLEOTIDE SEQUENCE [LARGE SCALE GENOMIC DNA]</scope>
    <source>
        <strain evidence="1 2">ATCC 35613</strain>
    </source>
</reference>
<protein>
    <submittedName>
        <fullName evidence="1">Uncharacterized protein</fullName>
    </submittedName>
</protein>
<dbReference type="EMBL" id="LXEW01000023">
    <property type="protein sequence ID" value="OAT52337.1"/>
    <property type="molecule type" value="Genomic_DNA"/>
</dbReference>
<sequence>MKKFVKCKRNDCQNRVLDIPEARCAYLCATHYSTRLRNQQNRLLKATQNCARQGCNKTLFGTHNQKFCSNECRHLASRLINDEVIFRIINHSYWRNVERFIKRNPKGLASINHLSDIADMVHLYVRKARYQKSYAHYDENKKSHVLTPFMDLAVCHRYPNSEGGMNALANTLIGPGKVNRLRSNHLPKKSHIEPLNGVKSMQSAIKLETTLFNGLTEMFSESEMTALFHRIGRLSEFHFYKEKKNNLPVTLSHALLEMPFTKLLLDECHRIGLSHVVTKMHLIQKIFVFDYDFIEISSICLFYSLLSGDEGDLLKALLVLSDYQIVNTLDRTTFQQVSRSRIKDDWIQRILSYVSIYFDTEIATETQRLAFYASFFSFPKRQ</sequence>
<organism evidence="1 2">
    <name type="scientific">Providencia heimbachae ATCC 35613</name>
    <dbReference type="NCBI Taxonomy" id="1354272"/>
    <lineage>
        <taxon>Bacteria</taxon>
        <taxon>Pseudomonadati</taxon>
        <taxon>Pseudomonadota</taxon>
        <taxon>Gammaproteobacteria</taxon>
        <taxon>Enterobacterales</taxon>
        <taxon>Morganellaceae</taxon>
        <taxon>Providencia</taxon>
    </lineage>
</organism>
<accession>A0A1B7JWP8</accession>
<proteinExistence type="predicted"/>
<dbReference type="OrthoDB" id="6610599at2"/>
<comment type="caution">
    <text evidence="1">The sequence shown here is derived from an EMBL/GenBank/DDBJ whole genome shotgun (WGS) entry which is preliminary data.</text>
</comment>
<dbReference type="AlphaFoldDB" id="A0A1B7JWP8"/>
<evidence type="ECO:0000313" key="1">
    <source>
        <dbReference type="EMBL" id="OAT52337.1"/>
    </source>
</evidence>
<gene>
    <name evidence="1" type="ORF">M998_1546</name>
</gene>
<dbReference type="PATRIC" id="fig|1354272.4.peg.1572"/>
<evidence type="ECO:0000313" key="2">
    <source>
        <dbReference type="Proteomes" id="UP000078224"/>
    </source>
</evidence>
<dbReference type="Proteomes" id="UP000078224">
    <property type="component" value="Unassembled WGS sequence"/>
</dbReference>
<dbReference type="RefSeq" id="WP_074379433.1">
    <property type="nucleotide sequence ID" value="NZ_LXEW01000023.1"/>
</dbReference>
<keyword evidence="2" id="KW-1185">Reference proteome</keyword>
<name>A0A1B7JWP8_9GAMM</name>